<keyword evidence="1" id="KW-0812">Transmembrane</keyword>
<reference evidence="2" key="1">
    <citation type="journal article" date="2009" name="ISME J.">
        <title>Functional metagenomics reveals diverse beta-lactamases in a remote Alaskan soil.</title>
        <authorList>
            <person name="Allen H.K."/>
            <person name="Moe L.A."/>
            <person name="Rodbumrer J."/>
            <person name="Gaarder A."/>
            <person name="Handelsman J."/>
        </authorList>
    </citation>
    <scope>NUCLEOTIDE SEQUENCE</scope>
</reference>
<gene>
    <name evidence="2" type="ORF">AKSOIL_0029</name>
</gene>
<sequence>MTSSSSGAKFPATYGAPVLVAEGIIFVVVLMISSLLCGETLRSPGCKKAADTRYEKMTFSSVAEKTVSLYSAYFQSLICSVVMALSPAISSAKLPSVEAI</sequence>
<evidence type="ECO:0000256" key="1">
    <source>
        <dbReference type="SAM" id="Phobius"/>
    </source>
</evidence>
<protein>
    <submittedName>
        <fullName evidence="2">Uncharacterized protein</fullName>
    </submittedName>
</protein>
<name>C0INV6_9BACT</name>
<keyword evidence="1" id="KW-0472">Membrane</keyword>
<proteinExistence type="predicted"/>
<dbReference type="EMBL" id="EU408358">
    <property type="protein sequence ID" value="ACN18085.1"/>
    <property type="molecule type" value="Genomic_DNA"/>
</dbReference>
<evidence type="ECO:0000313" key="2">
    <source>
        <dbReference type="EMBL" id="ACN18085.1"/>
    </source>
</evidence>
<dbReference type="AlphaFoldDB" id="C0INV6"/>
<keyword evidence="1" id="KW-1133">Transmembrane helix</keyword>
<feature type="transmembrane region" description="Helical" evidence="1">
    <location>
        <begin position="12"/>
        <end position="38"/>
    </location>
</feature>
<accession>C0INV6</accession>
<organism evidence="2">
    <name type="scientific">uncultured bacterium BLR5</name>
    <dbReference type="NCBI Taxonomy" id="506522"/>
    <lineage>
        <taxon>Bacteria</taxon>
        <taxon>environmental samples</taxon>
    </lineage>
</organism>